<evidence type="ECO:0000259" key="9">
    <source>
        <dbReference type="Pfam" id="PF12704"/>
    </source>
</evidence>
<feature type="transmembrane region" description="Helical" evidence="7">
    <location>
        <begin position="202"/>
        <end position="224"/>
    </location>
</feature>
<feature type="transmembrane region" description="Helical" evidence="7">
    <location>
        <begin position="1340"/>
        <end position="1360"/>
    </location>
</feature>
<proteinExistence type="inferred from homology"/>
<evidence type="ECO:0000313" key="10">
    <source>
        <dbReference type="EMBL" id="QOY90673.1"/>
    </source>
</evidence>
<dbReference type="Pfam" id="PF02687">
    <property type="entry name" value="FtsX"/>
    <property type="match status" value="2"/>
</dbReference>
<reference evidence="10 11" key="1">
    <citation type="submission" date="2020-10" db="EMBL/GenBank/DDBJ databases">
        <title>Complete genome sequence of Paludibaculum fermentans P105T, a facultatively anaerobic acidobacterium capable of dissimilatory Fe(III) reduction.</title>
        <authorList>
            <person name="Dedysh S.N."/>
            <person name="Beletsky A.V."/>
            <person name="Kulichevskaya I.S."/>
            <person name="Mardanov A.V."/>
            <person name="Ravin N.V."/>
        </authorList>
    </citation>
    <scope>NUCLEOTIDE SEQUENCE [LARGE SCALE GENOMIC DNA]</scope>
    <source>
        <strain evidence="10 11">P105</strain>
    </source>
</reference>
<feature type="transmembrane region" description="Helical" evidence="7">
    <location>
        <begin position="236"/>
        <end position="255"/>
    </location>
</feature>
<comment type="similarity">
    <text evidence="6">Belongs to the ABC-4 integral membrane protein family.</text>
</comment>
<feature type="transmembrane region" description="Helical" evidence="7">
    <location>
        <begin position="1252"/>
        <end position="1272"/>
    </location>
</feature>
<dbReference type="RefSeq" id="WP_194452332.1">
    <property type="nucleotide sequence ID" value="NZ_CP063849.1"/>
</dbReference>
<comment type="subcellular location">
    <subcellularLocation>
        <location evidence="1">Cell membrane</location>
        <topology evidence="1">Multi-pass membrane protein</topology>
    </subcellularLocation>
</comment>
<feature type="transmembrane region" description="Helical" evidence="7">
    <location>
        <begin position="956"/>
        <end position="974"/>
    </location>
</feature>
<sequence length="1377" mass="148897">MRQNWRDWFAETHGPRFELLRHFLPRFFDSDLTGSSGDWTRTAAGALAILASSWILLFATLLLKYNQLTGSGQLQRIPAEMAADLNALTCLAVCITTLLVAALWQSFYPSLLDCLALAARPVSFADLFVAKFSAVVIVYGAFVLLLTLPAALVFHIVAGAGAVHSFVVLAAACTVAFFTPVALQGVLLNLLPARIFERVTNWLQAALAAISIAGFPLAAGPAAAVYGGLGISTGQLYPAAFIAPGLAVAAFLISFQRYRSLLLEAPRVRAPRQFDLLVRLLDLCVPDPREQAALFFICKTMYRSRIHRLAGIAYSAVAIAWMAKSAADVADATGPEKGAGGMVMTACALTLTLFILVGLRYLFSLPADLRSNWIFQITDRDGRRAWLRAVERFVLACAAAPIGIAAAILLVRAEGLFTVVAWPVIMCFLAAACFEYLFRDWRKMPFTCSYLPGKRPLILACASYAGMALLLAPITWIVYHSAINPFGFLVLLAIEVVVWWSLRRARLSRWGLSPLRYEERLDPELEAFSLSDEGTTLAQEEFHREWADYTSGGPEAPLVRALGEGETRAGRVLEWLRDLPRDLRFGLRSVGRSPGFALAAVLTLSLGLGLNATFFTVFNAFLLKPLAVRDPASLVSAEFETRYGSTVHLSLRDVESVAQHIGAFSGVAVSTVEGVGLGGQPARAGMVSANYLSLLGAGTQLGHPFQAGEQEPVLVLSHAAWKSRFGSDHGILGRRLSIKGVPFEVIGVTVPGFTGAPVGTVEVADPKLARYGVGAPDFWIPIEAWNRLSGLAEVPARGVVARLRTEVSSQQAEAMLTAYARRLTAGRPEWDHISRAKLDELDIPVTWTALTYSLPLLIAFGLTMLIPCANAANLMLSRAMARQREFGVRLSLGAGRGRLVRQLLTESLITAAAASAAGLMLARVALHFLLQLIYATAPPTILFRIRIPELALDGHVFFYMLLVSILTTVLFALAPAAQATRIAVATALRGELASLRVSRLRDALVVGQISACVMLMVTASVLLRGARQMTLIDRGYLAEGVFGVANQSVEDARQLLAILDKEPWIDTLAFMGRPLNDMDTIQVRDASQPGWQRVYLNRISSEGFRLLRIPIVRGRAFSRVEAENRAPVVVVSELSAKQLWPGEDPLGKTIRIEPDQLDNSRMPPFREAMVIGVSADVVSKAKDAAPRACIHFPDVLRTGTLVVVRGQGPAEHTRRQLAQALGRAPGSAHGARVVALQETLDWEVYPQQAASWLSALLGLIALLLSVSGLYGVMSYLVSQRTREIGIRMALGATNGQIASFILGYSGRLAAAGLACGTILAAGALRYVASEIDVMINLHDVVGYGTSLAVMLLAILAASFGPTNRACRVDPQEVLRLE</sequence>
<accession>A0A7S7NVU5</accession>
<gene>
    <name evidence="10" type="ORF">IRI77_12220</name>
</gene>
<keyword evidence="11" id="KW-1185">Reference proteome</keyword>
<evidence type="ECO:0000256" key="7">
    <source>
        <dbReference type="SAM" id="Phobius"/>
    </source>
</evidence>
<feature type="transmembrane region" description="Helical" evidence="7">
    <location>
        <begin position="419"/>
        <end position="437"/>
    </location>
</feature>
<dbReference type="InterPro" id="IPR050250">
    <property type="entry name" value="Macrolide_Exporter_MacB"/>
</dbReference>
<feature type="transmembrane region" description="Helical" evidence="7">
    <location>
        <begin position="596"/>
        <end position="623"/>
    </location>
</feature>
<feature type="transmembrane region" description="Helical" evidence="7">
    <location>
        <begin position="393"/>
        <end position="413"/>
    </location>
</feature>
<dbReference type="InterPro" id="IPR025857">
    <property type="entry name" value="MacB_PCD"/>
</dbReference>
<keyword evidence="4 7" id="KW-1133">Transmembrane helix</keyword>
<organism evidence="10 11">
    <name type="scientific">Paludibaculum fermentans</name>
    <dbReference type="NCBI Taxonomy" id="1473598"/>
    <lineage>
        <taxon>Bacteria</taxon>
        <taxon>Pseudomonadati</taxon>
        <taxon>Acidobacteriota</taxon>
        <taxon>Terriglobia</taxon>
        <taxon>Bryobacterales</taxon>
        <taxon>Bryobacteraceae</taxon>
        <taxon>Paludibaculum</taxon>
    </lineage>
</organism>
<evidence type="ECO:0000313" key="11">
    <source>
        <dbReference type="Proteomes" id="UP000593892"/>
    </source>
</evidence>
<keyword evidence="3 7" id="KW-0812">Transmembrane</keyword>
<evidence type="ECO:0000256" key="5">
    <source>
        <dbReference type="ARBA" id="ARBA00023136"/>
    </source>
</evidence>
<evidence type="ECO:0000256" key="1">
    <source>
        <dbReference type="ARBA" id="ARBA00004651"/>
    </source>
</evidence>
<feature type="transmembrane region" description="Helical" evidence="7">
    <location>
        <begin position="485"/>
        <end position="502"/>
    </location>
</feature>
<feature type="transmembrane region" description="Helical" evidence="7">
    <location>
        <begin position="166"/>
        <end position="190"/>
    </location>
</feature>
<protein>
    <submittedName>
        <fullName evidence="10">ABC transporter permease</fullName>
    </submittedName>
</protein>
<dbReference type="GO" id="GO:0005886">
    <property type="term" value="C:plasma membrane"/>
    <property type="evidence" value="ECO:0007669"/>
    <property type="project" value="UniProtKB-SubCell"/>
</dbReference>
<feature type="transmembrane region" description="Helical" evidence="7">
    <location>
        <begin position="43"/>
        <end position="63"/>
    </location>
</feature>
<name>A0A7S7NVU5_PALFE</name>
<evidence type="ECO:0000256" key="4">
    <source>
        <dbReference type="ARBA" id="ARBA00022989"/>
    </source>
</evidence>
<feature type="domain" description="MacB-like periplasmic core" evidence="9">
    <location>
        <begin position="1010"/>
        <end position="1195"/>
    </location>
</feature>
<evidence type="ECO:0000256" key="6">
    <source>
        <dbReference type="ARBA" id="ARBA00038076"/>
    </source>
</evidence>
<feature type="transmembrane region" description="Helical" evidence="7">
    <location>
        <begin position="457"/>
        <end position="479"/>
    </location>
</feature>
<feature type="transmembrane region" description="Helical" evidence="7">
    <location>
        <begin position="339"/>
        <end position="363"/>
    </location>
</feature>
<keyword evidence="5 7" id="KW-0472">Membrane</keyword>
<feature type="transmembrane region" description="Helical" evidence="7">
    <location>
        <begin position="136"/>
        <end position="160"/>
    </location>
</feature>
<feature type="domain" description="ABC3 transporter permease C-terminal" evidence="8">
    <location>
        <begin position="1256"/>
        <end position="1370"/>
    </location>
</feature>
<evidence type="ECO:0000256" key="3">
    <source>
        <dbReference type="ARBA" id="ARBA00022692"/>
    </source>
</evidence>
<feature type="transmembrane region" description="Helical" evidence="7">
    <location>
        <begin position="309"/>
        <end position="327"/>
    </location>
</feature>
<feature type="domain" description="ABC3 transporter permease C-terminal" evidence="8">
    <location>
        <begin position="858"/>
        <end position="982"/>
    </location>
</feature>
<feature type="transmembrane region" description="Helical" evidence="7">
    <location>
        <begin position="1003"/>
        <end position="1023"/>
    </location>
</feature>
<feature type="domain" description="MacB-like periplasmic core" evidence="9">
    <location>
        <begin position="599"/>
        <end position="818"/>
    </location>
</feature>
<dbReference type="GO" id="GO:0022857">
    <property type="term" value="F:transmembrane transporter activity"/>
    <property type="evidence" value="ECO:0007669"/>
    <property type="project" value="TreeGrafter"/>
</dbReference>
<dbReference type="Pfam" id="PF12704">
    <property type="entry name" value="MacB_PCD"/>
    <property type="match status" value="2"/>
</dbReference>
<dbReference type="PANTHER" id="PTHR30572:SF4">
    <property type="entry name" value="ABC TRANSPORTER PERMEASE YTRF"/>
    <property type="match status" value="1"/>
</dbReference>
<dbReference type="Proteomes" id="UP000593892">
    <property type="component" value="Chromosome"/>
</dbReference>
<dbReference type="KEGG" id="pfer:IRI77_12220"/>
<feature type="transmembrane region" description="Helical" evidence="7">
    <location>
        <begin position="908"/>
        <end position="936"/>
    </location>
</feature>
<dbReference type="PANTHER" id="PTHR30572">
    <property type="entry name" value="MEMBRANE COMPONENT OF TRANSPORTER-RELATED"/>
    <property type="match status" value="1"/>
</dbReference>
<dbReference type="InterPro" id="IPR003838">
    <property type="entry name" value="ABC3_permease_C"/>
</dbReference>
<feature type="transmembrane region" description="Helical" evidence="7">
    <location>
        <begin position="852"/>
        <end position="876"/>
    </location>
</feature>
<feature type="transmembrane region" description="Helical" evidence="7">
    <location>
        <begin position="83"/>
        <end position="104"/>
    </location>
</feature>
<evidence type="ECO:0000259" key="8">
    <source>
        <dbReference type="Pfam" id="PF02687"/>
    </source>
</evidence>
<dbReference type="EMBL" id="CP063849">
    <property type="protein sequence ID" value="QOY90673.1"/>
    <property type="molecule type" value="Genomic_DNA"/>
</dbReference>
<evidence type="ECO:0000256" key="2">
    <source>
        <dbReference type="ARBA" id="ARBA00022475"/>
    </source>
</evidence>
<feature type="transmembrane region" description="Helical" evidence="7">
    <location>
        <begin position="1308"/>
        <end position="1328"/>
    </location>
</feature>
<keyword evidence="2" id="KW-1003">Cell membrane</keyword>